<evidence type="ECO:0000256" key="1">
    <source>
        <dbReference type="ARBA" id="ARBA00006328"/>
    </source>
</evidence>
<dbReference type="Proteomes" id="UP000184499">
    <property type="component" value="Unassembled WGS sequence"/>
</dbReference>
<dbReference type="GO" id="GO:0005634">
    <property type="term" value="C:nucleus"/>
    <property type="evidence" value="ECO:0007669"/>
    <property type="project" value="TreeGrafter"/>
</dbReference>
<reference evidence="5" key="1">
    <citation type="journal article" date="2017" name="Genome Biol.">
        <title>Comparative genomics reveals high biological diversity and specific adaptations in the industrially and medically important fungal genus Aspergillus.</title>
        <authorList>
            <person name="de Vries R.P."/>
            <person name="Riley R."/>
            <person name="Wiebenga A."/>
            <person name="Aguilar-Osorio G."/>
            <person name="Amillis S."/>
            <person name="Uchima C.A."/>
            <person name="Anderluh G."/>
            <person name="Asadollahi M."/>
            <person name="Askin M."/>
            <person name="Barry K."/>
            <person name="Battaglia E."/>
            <person name="Bayram O."/>
            <person name="Benocci T."/>
            <person name="Braus-Stromeyer S.A."/>
            <person name="Caldana C."/>
            <person name="Canovas D."/>
            <person name="Cerqueira G.C."/>
            <person name="Chen F."/>
            <person name="Chen W."/>
            <person name="Choi C."/>
            <person name="Clum A."/>
            <person name="Dos Santos R.A."/>
            <person name="Damasio A.R."/>
            <person name="Diallinas G."/>
            <person name="Emri T."/>
            <person name="Fekete E."/>
            <person name="Flipphi M."/>
            <person name="Freyberg S."/>
            <person name="Gallo A."/>
            <person name="Gournas C."/>
            <person name="Habgood R."/>
            <person name="Hainaut M."/>
            <person name="Harispe M.L."/>
            <person name="Henrissat B."/>
            <person name="Hilden K.S."/>
            <person name="Hope R."/>
            <person name="Hossain A."/>
            <person name="Karabika E."/>
            <person name="Karaffa L."/>
            <person name="Karanyi Z."/>
            <person name="Krasevec N."/>
            <person name="Kuo A."/>
            <person name="Kusch H."/>
            <person name="LaButti K."/>
            <person name="Lagendijk E.L."/>
            <person name="Lapidus A."/>
            <person name="Levasseur A."/>
            <person name="Lindquist E."/>
            <person name="Lipzen A."/>
            <person name="Logrieco A.F."/>
            <person name="MacCabe A."/>
            <person name="Maekelae M.R."/>
            <person name="Malavazi I."/>
            <person name="Melin P."/>
            <person name="Meyer V."/>
            <person name="Mielnichuk N."/>
            <person name="Miskei M."/>
            <person name="Molnar A.P."/>
            <person name="Mule G."/>
            <person name="Ngan C.Y."/>
            <person name="Orejas M."/>
            <person name="Orosz E."/>
            <person name="Ouedraogo J.P."/>
            <person name="Overkamp K.M."/>
            <person name="Park H.-S."/>
            <person name="Perrone G."/>
            <person name="Piumi F."/>
            <person name="Punt P.J."/>
            <person name="Ram A.F."/>
            <person name="Ramon A."/>
            <person name="Rauscher S."/>
            <person name="Record E."/>
            <person name="Riano-Pachon D.M."/>
            <person name="Robert V."/>
            <person name="Roehrig J."/>
            <person name="Ruller R."/>
            <person name="Salamov A."/>
            <person name="Salih N.S."/>
            <person name="Samson R.A."/>
            <person name="Sandor E."/>
            <person name="Sanguinetti M."/>
            <person name="Schuetze T."/>
            <person name="Sepcic K."/>
            <person name="Shelest E."/>
            <person name="Sherlock G."/>
            <person name="Sophianopoulou V."/>
            <person name="Squina F.M."/>
            <person name="Sun H."/>
            <person name="Susca A."/>
            <person name="Todd R.B."/>
            <person name="Tsang A."/>
            <person name="Unkles S.E."/>
            <person name="van de Wiele N."/>
            <person name="van Rossen-Uffink D."/>
            <person name="Oliveira J.V."/>
            <person name="Vesth T.C."/>
            <person name="Visser J."/>
            <person name="Yu J.-H."/>
            <person name="Zhou M."/>
            <person name="Andersen M.R."/>
            <person name="Archer D.B."/>
            <person name="Baker S.E."/>
            <person name="Benoit I."/>
            <person name="Brakhage A.A."/>
            <person name="Braus G.H."/>
            <person name="Fischer R."/>
            <person name="Frisvad J.C."/>
            <person name="Goldman G.H."/>
            <person name="Houbraken J."/>
            <person name="Oakley B."/>
            <person name="Pocsi I."/>
            <person name="Scazzocchio C."/>
            <person name="Seiboth B."/>
            <person name="vanKuyk P.A."/>
            <person name="Wortman J."/>
            <person name="Dyer P.S."/>
            <person name="Grigoriev I.V."/>
        </authorList>
    </citation>
    <scope>NUCLEOTIDE SEQUENCE [LARGE SCALE GENOMIC DNA]</scope>
    <source>
        <strain evidence="5">CBS 101740 / IMI 381727 / IBT 21946</strain>
    </source>
</reference>
<gene>
    <name evidence="4" type="ORF">ASPBRDRAFT_36097</name>
</gene>
<dbReference type="EMBL" id="KV878679">
    <property type="protein sequence ID" value="OJJ76924.1"/>
    <property type="molecule type" value="Genomic_DNA"/>
</dbReference>
<dbReference type="InterPro" id="IPR051164">
    <property type="entry name" value="NmrA-like_oxidored"/>
</dbReference>
<dbReference type="CDD" id="cd05251">
    <property type="entry name" value="NmrA_like_SDR_a"/>
    <property type="match status" value="1"/>
</dbReference>
<evidence type="ECO:0000313" key="5">
    <source>
        <dbReference type="Proteomes" id="UP000184499"/>
    </source>
</evidence>
<feature type="domain" description="NmrA-like" evidence="3">
    <location>
        <begin position="7"/>
        <end position="272"/>
    </location>
</feature>
<dbReference type="OMA" id="PAFLMYN"/>
<keyword evidence="2" id="KW-0521">NADP</keyword>
<evidence type="ECO:0000259" key="3">
    <source>
        <dbReference type="Pfam" id="PF05368"/>
    </source>
</evidence>
<comment type="similarity">
    <text evidence="1">Belongs to the NmrA-type oxidoreductase family.</text>
</comment>
<dbReference type="OrthoDB" id="419598at2759"/>
<dbReference type="RefSeq" id="XP_067484171.1">
    <property type="nucleotide sequence ID" value="XM_067623432.1"/>
</dbReference>
<dbReference type="PANTHER" id="PTHR42748:SF7">
    <property type="entry name" value="NMRA LIKE REDOX SENSOR 1-RELATED"/>
    <property type="match status" value="1"/>
</dbReference>
<dbReference type="SUPFAM" id="SSF51735">
    <property type="entry name" value="NAD(P)-binding Rossmann-fold domains"/>
    <property type="match status" value="1"/>
</dbReference>
<accession>A0A1L9UYY5</accession>
<protein>
    <recommendedName>
        <fullName evidence="3">NmrA-like domain-containing protein</fullName>
    </recommendedName>
</protein>
<dbReference type="GeneID" id="93575920"/>
<dbReference type="Gene3D" id="3.90.25.10">
    <property type="entry name" value="UDP-galactose 4-epimerase, domain 1"/>
    <property type="match status" value="1"/>
</dbReference>
<dbReference type="VEuPathDB" id="FungiDB:ASPBRDRAFT_36097"/>
<proteinExistence type="inferred from homology"/>
<dbReference type="AlphaFoldDB" id="A0A1L9UYY5"/>
<organism evidence="4 5">
    <name type="scientific">Aspergillus brasiliensis (strain CBS 101740 / IMI 381727 / IBT 21946)</name>
    <dbReference type="NCBI Taxonomy" id="767769"/>
    <lineage>
        <taxon>Eukaryota</taxon>
        <taxon>Fungi</taxon>
        <taxon>Dikarya</taxon>
        <taxon>Ascomycota</taxon>
        <taxon>Pezizomycotina</taxon>
        <taxon>Eurotiomycetes</taxon>
        <taxon>Eurotiomycetidae</taxon>
        <taxon>Eurotiales</taxon>
        <taxon>Aspergillaceae</taxon>
        <taxon>Aspergillus</taxon>
        <taxon>Aspergillus subgen. Circumdati</taxon>
    </lineage>
</organism>
<name>A0A1L9UYY5_ASPBC</name>
<dbReference type="InterPro" id="IPR008030">
    <property type="entry name" value="NmrA-like"/>
</dbReference>
<evidence type="ECO:0000256" key="2">
    <source>
        <dbReference type="ARBA" id="ARBA00022857"/>
    </source>
</evidence>
<dbReference type="InterPro" id="IPR036291">
    <property type="entry name" value="NAD(P)-bd_dom_sf"/>
</dbReference>
<dbReference type="PANTHER" id="PTHR42748">
    <property type="entry name" value="NITROGEN METABOLITE REPRESSION PROTEIN NMRA FAMILY MEMBER"/>
    <property type="match status" value="1"/>
</dbReference>
<dbReference type="STRING" id="767769.A0A1L9UYY5"/>
<dbReference type="Pfam" id="PF05368">
    <property type="entry name" value="NmrA"/>
    <property type="match status" value="1"/>
</dbReference>
<dbReference type="Gene3D" id="3.40.50.720">
    <property type="entry name" value="NAD(P)-binding Rossmann-like Domain"/>
    <property type="match status" value="1"/>
</dbReference>
<keyword evidence="5" id="KW-1185">Reference proteome</keyword>
<evidence type="ECO:0000313" key="4">
    <source>
        <dbReference type="EMBL" id="OJJ76924.1"/>
    </source>
</evidence>
<sequence length="307" mass="33979">MRNTIALVTGATGNQGGATARQLLNAGIKVHALVRDPSSKPALELQRFGAQLFEGNFDNSSSIKAAAEGVTAVFLNVSPSLADTESEVTHAKNIIDAAIAAKTVNTIVYSSVTMTGKHESFPNWGPDYPLAWYWTNKDRIEKMVRGSGITHWTILRPAFLMYNYHNPVASFMFPELVKEHVFLTAYKPTTPMAVLDPNDVGKFAAAAIADPGAYDKHEIDLGVESLTPAEIAKELSRVSGRDIAAQFYSDEEAKELAAKDPKIRSQLWTNEVGYHVDFEKLKKYPIRLATFSEYLDNHRDEVLETFR</sequence>